<organism evidence="2 3">
    <name type="scientific">Tritrichomonas musculus</name>
    <dbReference type="NCBI Taxonomy" id="1915356"/>
    <lineage>
        <taxon>Eukaryota</taxon>
        <taxon>Metamonada</taxon>
        <taxon>Parabasalia</taxon>
        <taxon>Tritrichomonadida</taxon>
        <taxon>Tritrichomonadidae</taxon>
        <taxon>Tritrichomonas</taxon>
    </lineage>
</organism>
<dbReference type="InterPro" id="IPR038765">
    <property type="entry name" value="Papain-like_cys_pep_sf"/>
</dbReference>
<dbReference type="PRINTS" id="PR00348">
    <property type="entry name" value="UBIQUITIN"/>
</dbReference>
<protein>
    <submittedName>
        <fullName evidence="2">Ubiquitin fusion protein</fullName>
    </submittedName>
</protein>
<dbReference type="InterPro" id="IPR019956">
    <property type="entry name" value="Ubiquitin_dom"/>
</dbReference>
<evidence type="ECO:0000313" key="2">
    <source>
        <dbReference type="EMBL" id="KAK8876055.1"/>
    </source>
</evidence>
<sequence>MQIFIKTLTGKHIVFNVEPTTRIEDLKSLIFDKTGMQPDQQRLIFLAHQLKDGNTLDHYHVEKNSTLYLMRRNKGGGCELEKPSKVVGFIENDAGKVISPIKPGKLSSRYIRNTNSSRVYKQRGGTCYAFAACSAYINTILRIYGSIEPPSFEECYRIACYNGCNGGEPEISIKLLENHFHYGICCETTKKSTILDAITLSVIVCFSTSQTGWQNVAQGGLTEKPKGKMDGWHAAIVEGYDFNENCLICKNSWGGTTAEPRFNLKPSATHKCYFTHVYFTLNSIRGKTNKTFHPNITKFTGLMNNFPVDCAWMDEKTATYTSDYVCEKCEYKEGPCNYIGYKIEEWIYIKLDEANPFKWLLGLLFLENPLFGSSH</sequence>
<dbReference type="InterPro" id="IPR000626">
    <property type="entry name" value="Ubiquitin-like_dom"/>
</dbReference>
<dbReference type="InterPro" id="IPR050158">
    <property type="entry name" value="Ubiquitin_ubiquitin-like"/>
</dbReference>
<evidence type="ECO:0000313" key="3">
    <source>
        <dbReference type="Proteomes" id="UP001470230"/>
    </source>
</evidence>
<reference evidence="2 3" key="1">
    <citation type="submission" date="2024-04" db="EMBL/GenBank/DDBJ databases">
        <title>Tritrichomonas musculus Genome.</title>
        <authorList>
            <person name="Alves-Ferreira E."/>
            <person name="Grigg M."/>
            <person name="Lorenzi H."/>
            <person name="Galac M."/>
        </authorList>
    </citation>
    <scope>NUCLEOTIDE SEQUENCE [LARGE SCALE GENOMIC DNA]</scope>
    <source>
        <strain evidence="2 3">EAF2021</strain>
    </source>
</reference>
<dbReference type="SMART" id="SM00213">
    <property type="entry name" value="UBQ"/>
    <property type="match status" value="1"/>
</dbReference>
<dbReference type="Gene3D" id="3.10.20.90">
    <property type="entry name" value="Phosphatidylinositol 3-kinase Catalytic Subunit, Chain A, domain 1"/>
    <property type="match status" value="1"/>
</dbReference>
<accession>A0ABR2JGB1</accession>
<comment type="caution">
    <text evidence="2">The sequence shown here is derived from an EMBL/GenBank/DDBJ whole genome shotgun (WGS) entry which is preliminary data.</text>
</comment>
<dbReference type="Proteomes" id="UP001470230">
    <property type="component" value="Unassembled WGS sequence"/>
</dbReference>
<dbReference type="SUPFAM" id="SSF54236">
    <property type="entry name" value="Ubiquitin-like"/>
    <property type="match status" value="1"/>
</dbReference>
<gene>
    <name evidence="2" type="ORF">M9Y10_006239</name>
</gene>
<dbReference type="SUPFAM" id="SSF54001">
    <property type="entry name" value="Cysteine proteinases"/>
    <property type="match status" value="1"/>
</dbReference>
<dbReference type="PANTHER" id="PTHR10666">
    <property type="entry name" value="UBIQUITIN"/>
    <property type="match status" value="1"/>
</dbReference>
<dbReference type="Gene3D" id="3.90.70.10">
    <property type="entry name" value="Cysteine proteinases"/>
    <property type="match status" value="1"/>
</dbReference>
<feature type="domain" description="Ubiquitin-like" evidence="1">
    <location>
        <begin position="1"/>
        <end position="76"/>
    </location>
</feature>
<dbReference type="PROSITE" id="PS50053">
    <property type="entry name" value="UBIQUITIN_2"/>
    <property type="match status" value="1"/>
</dbReference>
<dbReference type="InterPro" id="IPR029071">
    <property type="entry name" value="Ubiquitin-like_domsf"/>
</dbReference>
<evidence type="ECO:0000259" key="1">
    <source>
        <dbReference type="PROSITE" id="PS50053"/>
    </source>
</evidence>
<proteinExistence type="predicted"/>
<dbReference type="Pfam" id="PF00240">
    <property type="entry name" value="ubiquitin"/>
    <property type="match status" value="1"/>
</dbReference>
<name>A0ABR2JGB1_9EUKA</name>
<keyword evidence="3" id="KW-1185">Reference proteome</keyword>
<dbReference type="EMBL" id="JAPFFF010000012">
    <property type="protein sequence ID" value="KAK8876055.1"/>
    <property type="molecule type" value="Genomic_DNA"/>
</dbReference>